<dbReference type="AlphaFoldDB" id="A0AAE0SSJ5"/>
<proteinExistence type="predicted"/>
<reference evidence="1" key="3">
    <citation type="submission" date="2023-05" db="EMBL/GenBank/DDBJ databases">
        <authorList>
            <person name="Smith C.H."/>
        </authorList>
    </citation>
    <scope>NUCLEOTIDE SEQUENCE</scope>
    <source>
        <strain evidence="1">CHS0354</strain>
        <tissue evidence="1">Mantle</tissue>
    </source>
</reference>
<organism evidence="1 2">
    <name type="scientific">Potamilus streckersoni</name>
    <dbReference type="NCBI Taxonomy" id="2493646"/>
    <lineage>
        <taxon>Eukaryota</taxon>
        <taxon>Metazoa</taxon>
        <taxon>Spiralia</taxon>
        <taxon>Lophotrochozoa</taxon>
        <taxon>Mollusca</taxon>
        <taxon>Bivalvia</taxon>
        <taxon>Autobranchia</taxon>
        <taxon>Heteroconchia</taxon>
        <taxon>Palaeoheterodonta</taxon>
        <taxon>Unionida</taxon>
        <taxon>Unionoidea</taxon>
        <taxon>Unionidae</taxon>
        <taxon>Ambleminae</taxon>
        <taxon>Lampsilini</taxon>
        <taxon>Potamilus</taxon>
    </lineage>
</organism>
<reference evidence="1" key="1">
    <citation type="journal article" date="2021" name="Genome Biol. Evol.">
        <title>A High-Quality Reference Genome for a Parasitic Bivalve with Doubly Uniparental Inheritance (Bivalvia: Unionida).</title>
        <authorList>
            <person name="Smith C.H."/>
        </authorList>
    </citation>
    <scope>NUCLEOTIDE SEQUENCE</scope>
    <source>
        <strain evidence="1">CHS0354</strain>
    </source>
</reference>
<evidence type="ECO:0000313" key="2">
    <source>
        <dbReference type="Proteomes" id="UP001195483"/>
    </source>
</evidence>
<keyword evidence="2" id="KW-1185">Reference proteome</keyword>
<accession>A0AAE0SSJ5</accession>
<protein>
    <submittedName>
        <fullName evidence="1">Uncharacterized protein</fullName>
    </submittedName>
</protein>
<dbReference type="EMBL" id="JAEAOA010000363">
    <property type="protein sequence ID" value="KAK3597249.1"/>
    <property type="molecule type" value="Genomic_DNA"/>
</dbReference>
<sequence length="142" mass="15999">MCLLVGYKRIASSITLNLKLPGYFDIKVPENYAMIEKEAKNALREFYISKMGQTFETIFILSIRRGSLIVDYVIVTKNSDDALLMLAEANSELATGQNITLAGQRTTTMGLTVEGKECTVYAKYIFVFELVRYSIIPGYSNR</sequence>
<reference evidence="1" key="2">
    <citation type="journal article" date="2021" name="Genome Biol. Evol.">
        <title>Developing a high-quality reference genome for a parasitic bivalve with doubly uniparental inheritance (Bivalvia: Unionida).</title>
        <authorList>
            <person name="Smith C.H."/>
        </authorList>
    </citation>
    <scope>NUCLEOTIDE SEQUENCE</scope>
    <source>
        <strain evidence="1">CHS0354</strain>
        <tissue evidence="1">Mantle</tissue>
    </source>
</reference>
<name>A0AAE0SSJ5_9BIVA</name>
<gene>
    <name evidence="1" type="ORF">CHS0354_005008</name>
</gene>
<evidence type="ECO:0000313" key="1">
    <source>
        <dbReference type="EMBL" id="KAK3597249.1"/>
    </source>
</evidence>
<dbReference type="Proteomes" id="UP001195483">
    <property type="component" value="Unassembled WGS sequence"/>
</dbReference>
<comment type="caution">
    <text evidence="1">The sequence shown here is derived from an EMBL/GenBank/DDBJ whole genome shotgun (WGS) entry which is preliminary data.</text>
</comment>